<organism evidence="1 2">
    <name type="scientific">Paenibacillus agricola</name>
    <dbReference type="NCBI Taxonomy" id="2716264"/>
    <lineage>
        <taxon>Bacteria</taxon>
        <taxon>Bacillati</taxon>
        <taxon>Bacillota</taxon>
        <taxon>Bacilli</taxon>
        <taxon>Bacillales</taxon>
        <taxon>Paenibacillaceae</taxon>
        <taxon>Paenibacillus</taxon>
    </lineage>
</organism>
<accession>A0ABX0J0Y0</accession>
<evidence type="ECO:0000313" key="1">
    <source>
        <dbReference type="EMBL" id="NHN29633.1"/>
    </source>
</evidence>
<reference evidence="1" key="1">
    <citation type="submission" date="2020-03" db="EMBL/GenBank/DDBJ databases">
        <title>Draft sequencing of Paenibacilllus sp. S3N08.</title>
        <authorList>
            <person name="Kim D.-U."/>
        </authorList>
    </citation>
    <scope>NUCLEOTIDE SEQUENCE</scope>
    <source>
        <strain evidence="1">S3N08</strain>
    </source>
</reference>
<dbReference type="RefSeq" id="WP_166147770.1">
    <property type="nucleotide sequence ID" value="NZ_JAAOIW010000002.1"/>
</dbReference>
<gene>
    <name evidence="1" type="ORF">G9U52_07280</name>
</gene>
<name>A0ABX0J0Y0_9BACL</name>
<keyword evidence="2" id="KW-1185">Reference proteome</keyword>
<dbReference type="EMBL" id="JAAOIW010000002">
    <property type="protein sequence ID" value="NHN29633.1"/>
    <property type="molecule type" value="Genomic_DNA"/>
</dbReference>
<evidence type="ECO:0000313" key="2">
    <source>
        <dbReference type="Proteomes" id="UP001165962"/>
    </source>
</evidence>
<comment type="caution">
    <text evidence="1">The sequence shown here is derived from an EMBL/GenBank/DDBJ whole genome shotgun (WGS) entry which is preliminary data.</text>
</comment>
<dbReference type="Pfam" id="PF05135">
    <property type="entry name" value="Phage_connect_1"/>
    <property type="match status" value="1"/>
</dbReference>
<proteinExistence type="predicted"/>
<dbReference type="InterPro" id="IPR021146">
    <property type="entry name" value="Phage_gp6-like_head-tail"/>
</dbReference>
<sequence length="102" mass="11652">MNEQLELLKQLLGIESIDISRVDILTHYLKKANNIILGYCNLDILPTIYDDVVVDYAMYLYKNKDSEGIAQKREGERSATYESGIPQSIRFALPLPKIKVGY</sequence>
<dbReference type="InterPro" id="IPR053746">
    <property type="entry name" value="Viral_HT_Connector_Assembly"/>
</dbReference>
<dbReference type="Gene3D" id="1.10.246.150">
    <property type="match status" value="1"/>
</dbReference>
<dbReference type="Proteomes" id="UP001165962">
    <property type="component" value="Unassembled WGS sequence"/>
</dbReference>
<protein>
    <submittedName>
        <fullName evidence="1">DNA-packaging protein</fullName>
    </submittedName>
</protein>